<organism evidence="3 4">
    <name type="scientific">Zhongshania arctica</name>
    <dbReference type="NCBI Taxonomy" id="3238302"/>
    <lineage>
        <taxon>Bacteria</taxon>
        <taxon>Pseudomonadati</taxon>
        <taxon>Pseudomonadota</taxon>
        <taxon>Gammaproteobacteria</taxon>
        <taxon>Cellvibrionales</taxon>
        <taxon>Spongiibacteraceae</taxon>
        <taxon>Zhongshania</taxon>
    </lineage>
</organism>
<dbReference type="EMBL" id="JBFRYB010000002">
    <property type="protein sequence ID" value="MEX1667064.1"/>
    <property type="molecule type" value="Genomic_DNA"/>
</dbReference>
<feature type="domain" description="AMP-binding enzyme C-terminal" evidence="2">
    <location>
        <begin position="426"/>
        <end position="501"/>
    </location>
</feature>
<keyword evidence="4" id="KW-1185">Reference proteome</keyword>
<evidence type="ECO:0000313" key="4">
    <source>
        <dbReference type="Proteomes" id="UP001557484"/>
    </source>
</evidence>
<dbReference type="InterPro" id="IPR045851">
    <property type="entry name" value="AMP-bd_C_sf"/>
</dbReference>
<dbReference type="PROSITE" id="PS00455">
    <property type="entry name" value="AMP_BINDING"/>
    <property type="match status" value="1"/>
</dbReference>
<evidence type="ECO:0000259" key="2">
    <source>
        <dbReference type="Pfam" id="PF13193"/>
    </source>
</evidence>
<feature type="domain" description="AMP-dependent synthetase/ligase" evidence="1">
    <location>
        <begin position="11"/>
        <end position="376"/>
    </location>
</feature>
<dbReference type="RefSeq" id="WP_368377178.1">
    <property type="nucleotide sequence ID" value="NZ_JBFRYB010000002.1"/>
</dbReference>
<reference evidence="3 4" key="1">
    <citation type="journal article" date="2011" name="Int. J. Syst. Evol. Microbiol.">
        <title>Zhongshania antarctica gen. nov., sp. nov. and Zhongshania guokunii sp. nov., gammaproteobacteria respectively isolated from coastal attached (fast) ice and surface seawater of the Antarctic.</title>
        <authorList>
            <person name="Li H.J."/>
            <person name="Zhang X.Y."/>
            <person name="Chen C.X."/>
            <person name="Zhang Y.J."/>
            <person name="Gao Z.M."/>
            <person name="Yu Y."/>
            <person name="Chen X.L."/>
            <person name="Chen B."/>
            <person name="Zhang Y.Z."/>
        </authorList>
    </citation>
    <scope>NUCLEOTIDE SEQUENCE [LARGE SCALE GENOMIC DNA]</scope>
    <source>
        <strain evidence="3 4">R06B22</strain>
    </source>
</reference>
<sequence length="520" mass="56724">MRMIDYFDNGVKFYPNNVAFTDVDCGDSCLTYADASPITHRIAAAIRKNGYPQGSHIGILAPNSTVAFLTLLGLFRAEAVWLPINPRNTVATNSDLLTRFDGELLFYHSSFADEAEQIMKAVPNLREAVCIDGEATIGKSLDVWSEGAPGHHEIGAIDLDATIAIFPTGGTTGKSKGVVLNHRCIYTMYQNYYAHFNYYDDTCHLVVAPMTHSAGIIGGLHFARGGTNVVMSKAAPDLICDAIDKYRVTHLFLPPTVVYMMLALPDVKDRDYSSLQHFLVGAAPTSVNKLKEAVSVFGPVMTEAFGQSEAPAAITAKAPWDYLDKDGNINERRLASIGRPCVNNRVAILDDEGGELKRGQAGEICIQGGLVSPGYYKNPEATAEVRQFGWHHTGDVGVMDDEGFITIVDRKKDMIISGGFNIFPNEVEQVLNSHPAVQDCAVIGVPDEKWGEAVNAIIQLKASHQCSDEELIALCKRELGGVKAPKTVDFIDDLPRSPAGKVLKTELRKKHWEGRGRAVN</sequence>
<name>A0ABV3U0R5_9GAMM</name>
<dbReference type="Pfam" id="PF00501">
    <property type="entry name" value="AMP-binding"/>
    <property type="match status" value="1"/>
</dbReference>
<dbReference type="InterPro" id="IPR042099">
    <property type="entry name" value="ANL_N_sf"/>
</dbReference>
<dbReference type="Gene3D" id="3.30.300.30">
    <property type="match status" value="1"/>
</dbReference>
<dbReference type="Gene3D" id="3.40.50.12780">
    <property type="entry name" value="N-terminal domain of ligase-like"/>
    <property type="match status" value="1"/>
</dbReference>
<proteinExistence type="predicted"/>
<dbReference type="InterPro" id="IPR000873">
    <property type="entry name" value="AMP-dep_synth/lig_dom"/>
</dbReference>
<dbReference type="InterPro" id="IPR025110">
    <property type="entry name" value="AMP-bd_C"/>
</dbReference>
<dbReference type="Pfam" id="PF13193">
    <property type="entry name" value="AMP-binding_C"/>
    <property type="match status" value="1"/>
</dbReference>
<evidence type="ECO:0000259" key="1">
    <source>
        <dbReference type="Pfam" id="PF00501"/>
    </source>
</evidence>
<dbReference type="Proteomes" id="UP001557484">
    <property type="component" value="Unassembled WGS sequence"/>
</dbReference>
<evidence type="ECO:0000313" key="3">
    <source>
        <dbReference type="EMBL" id="MEX1667064.1"/>
    </source>
</evidence>
<dbReference type="InterPro" id="IPR050237">
    <property type="entry name" value="ATP-dep_AMP-bd_enzyme"/>
</dbReference>
<dbReference type="InterPro" id="IPR020845">
    <property type="entry name" value="AMP-binding_CS"/>
</dbReference>
<accession>A0ABV3U0R5</accession>
<dbReference type="PANTHER" id="PTHR43767">
    <property type="entry name" value="LONG-CHAIN-FATTY-ACID--COA LIGASE"/>
    <property type="match status" value="1"/>
</dbReference>
<dbReference type="PANTHER" id="PTHR43767:SF1">
    <property type="entry name" value="NONRIBOSOMAL PEPTIDE SYNTHASE PES1 (EUROFUNG)-RELATED"/>
    <property type="match status" value="1"/>
</dbReference>
<comment type="caution">
    <text evidence="3">The sequence shown here is derived from an EMBL/GenBank/DDBJ whole genome shotgun (WGS) entry which is preliminary data.</text>
</comment>
<protein>
    <submittedName>
        <fullName evidence="3">Class I adenylate-forming enzyme family protein</fullName>
    </submittedName>
</protein>
<gene>
    <name evidence="3" type="ORF">AB4875_16325</name>
</gene>
<dbReference type="SUPFAM" id="SSF56801">
    <property type="entry name" value="Acetyl-CoA synthetase-like"/>
    <property type="match status" value="1"/>
</dbReference>